<evidence type="ECO:0000313" key="5">
    <source>
        <dbReference type="Proteomes" id="UP000241890"/>
    </source>
</evidence>
<dbReference type="NCBIfam" id="NF002999">
    <property type="entry name" value="PRK03767.1"/>
    <property type="match status" value="1"/>
</dbReference>
<dbReference type="Gene3D" id="3.40.50.360">
    <property type="match status" value="1"/>
</dbReference>
<dbReference type="OrthoDB" id="504689at2759"/>
<organism evidence="4 5">
    <name type="scientific">Hondaea fermentalgiana</name>
    <dbReference type="NCBI Taxonomy" id="2315210"/>
    <lineage>
        <taxon>Eukaryota</taxon>
        <taxon>Sar</taxon>
        <taxon>Stramenopiles</taxon>
        <taxon>Bigyra</taxon>
        <taxon>Labyrinthulomycetes</taxon>
        <taxon>Thraustochytrida</taxon>
        <taxon>Thraustochytriidae</taxon>
        <taxon>Hondaea</taxon>
    </lineage>
</organism>
<dbReference type="EMBL" id="BEYU01000133">
    <property type="protein sequence ID" value="GBG32834.1"/>
    <property type="molecule type" value="Genomic_DNA"/>
</dbReference>
<proteinExistence type="inferred from homology"/>
<feature type="domain" description="Flavodoxin-like" evidence="3">
    <location>
        <begin position="65"/>
        <end position="249"/>
    </location>
</feature>
<feature type="compositionally biased region" description="Basic and acidic residues" evidence="2">
    <location>
        <begin position="12"/>
        <end position="58"/>
    </location>
</feature>
<dbReference type="AlphaFoldDB" id="A0A2R5GXY5"/>
<evidence type="ECO:0000259" key="3">
    <source>
        <dbReference type="PROSITE" id="PS50902"/>
    </source>
</evidence>
<dbReference type="SUPFAM" id="SSF52218">
    <property type="entry name" value="Flavoproteins"/>
    <property type="match status" value="1"/>
</dbReference>
<dbReference type="GO" id="GO:0016020">
    <property type="term" value="C:membrane"/>
    <property type="evidence" value="ECO:0007669"/>
    <property type="project" value="TreeGrafter"/>
</dbReference>
<evidence type="ECO:0000313" key="4">
    <source>
        <dbReference type="EMBL" id="GBG32834.1"/>
    </source>
</evidence>
<dbReference type="InterPro" id="IPR029039">
    <property type="entry name" value="Flavoprotein-like_sf"/>
</dbReference>
<dbReference type="InParanoid" id="A0A2R5GXY5"/>
<name>A0A2R5GXY5_9STRA</name>
<accession>A0A2R5GXY5</accession>
<comment type="similarity">
    <text evidence="1">Belongs to the WrbA family.</text>
</comment>
<dbReference type="GO" id="GO:0003955">
    <property type="term" value="F:NAD(P)H dehydrogenase (quinone) activity"/>
    <property type="evidence" value="ECO:0007669"/>
    <property type="project" value="InterPro"/>
</dbReference>
<dbReference type="InterPro" id="IPR005025">
    <property type="entry name" value="FMN_Rdtase-like_dom"/>
</dbReference>
<dbReference type="PANTHER" id="PTHR30546">
    <property type="entry name" value="FLAVODOXIN-RELATED PROTEIN WRBA-RELATED"/>
    <property type="match status" value="1"/>
</dbReference>
<keyword evidence="5" id="KW-1185">Reference proteome</keyword>
<dbReference type="InterPro" id="IPR008254">
    <property type="entry name" value="Flavodoxin/NO_synth"/>
</dbReference>
<dbReference type="Proteomes" id="UP000241890">
    <property type="component" value="Unassembled WGS sequence"/>
</dbReference>
<dbReference type="PANTHER" id="PTHR30546:SF60">
    <property type="entry name" value="NAD(P)H DEHYDROGENASE (QUINONE)"/>
    <property type="match status" value="1"/>
</dbReference>
<evidence type="ECO:0000256" key="2">
    <source>
        <dbReference type="SAM" id="MobiDB-lite"/>
    </source>
</evidence>
<sequence length="258" mass="28090">MGKKSSKLAKQSKAEQARLAEQARKAEEEEAKQEQQRELEKKEEQKAAESKETKEDAPKKMTAKIGIVYYSMYGHVLSLAETMRDVFEEQGCEVLLMQVPETLPEEVLKKMGAPPKADHPIATPQDLASCDGLMFGIPTRFGMAAAQMKTFMDSTGQLWGEQALSGIPAGVFFATGTQGGGQETTALTFVTQLTHHGMIFVPLGYSSELQKDMKEIHGGSPYGAGTYGIENTPTELEKEIAAAQAERMASIVKRLAGV</sequence>
<protein>
    <submittedName>
        <fullName evidence="4">NADPH dehydrogenase quinone FQR1</fullName>
    </submittedName>
</protein>
<dbReference type="FunFam" id="3.40.50.360:FF:000001">
    <property type="entry name" value="NAD(P)H dehydrogenase (Quinone) FQR1-like"/>
    <property type="match status" value="1"/>
</dbReference>
<reference evidence="4 5" key="1">
    <citation type="submission" date="2017-12" db="EMBL/GenBank/DDBJ databases">
        <title>Sequencing, de novo assembly and annotation of complete genome of a new Thraustochytrid species, strain FCC1311.</title>
        <authorList>
            <person name="Sedici K."/>
            <person name="Godart F."/>
            <person name="Aiese Cigliano R."/>
            <person name="Sanseverino W."/>
            <person name="Barakat M."/>
            <person name="Ortet P."/>
            <person name="Marechal E."/>
            <person name="Cagnac O."/>
            <person name="Amato A."/>
        </authorList>
    </citation>
    <scope>NUCLEOTIDE SEQUENCE [LARGE SCALE GENOMIC DNA]</scope>
</reference>
<evidence type="ECO:0000256" key="1">
    <source>
        <dbReference type="ARBA" id="ARBA00006961"/>
    </source>
</evidence>
<gene>
    <name evidence="4" type="ORF">FCC1311_090592</name>
</gene>
<feature type="region of interest" description="Disordered" evidence="2">
    <location>
        <begin position="1"/>
        <end position="58"/>
    </location>
</feature>
<dbReference type="PROSITE" id="PS50902">
    <property type="entry name" value="FLAVODOXIN_LIKE"/>
    <property type="match status" value="1"/>
</dbReference>
<comment type="caution">
    <text evidence="4">The sequence shown here is derived from an EMBL/GenBank/DDBJ whole genome shotgun (WGS) entry which is preliminary data.</text>
</comment>
<dbReference type="NCBIfam" id="TIGR01755">
    <property type="entry name" value="flav_wrbA"/>
    <property type="match status" value="1"/>
</dbReference>
<dbReference type="Pfam" id="PF03358">
    <property type="entry name" value="FMN_red"/>
    <property type="match status" value="1"/>
</dbReference>
<dbReference type="InterPro" id="IPR010089">
    <property type="entry name" value="Flavoprotein_WrbA-like"/>
</dbReference>
<dbReference type="GO" id="GO:0010181">
    <property type="term" value="F:FMN binding"/>
    <property type="evidence" value="ECO:0007669"/>
    <property type="project" value="InterPro"/>
</dbReference>